<keyword evidence="10" id="KW-1185">Reference proteome</keyword>
<dbReference type="PRINTS" id="PR00385">
    <property type="entry name" value="P450"/>
</dbReference>
<dbReference type="InterPro" id="IPR002403">
    <property type="entry name" value="Cyt_P450_E_grp-IV"/>
</dbReference>
<keyword evidence="9" id="KW-0808">Transferase</keyword>
<dbReference type="GO" id="GO:0032259">
    <property type="term" value="P:methylation"/>
    <property type="evidence" value="ECO:0007669"/>
    <property type="project" value="UniProtKB-KW"/>
</dbReference>
<evidence type="ECO:0000313" key="9">
    <source>
        <dbReference type="EMBL" id="GBG27609.1"/>
    </source>
</evidence>
<organism evidence="9 10">
    <name type="scientific">Hondaea fermentalgiana</name>
    <dbReference type="NCBI Taxonomy" id="2315210"/>
    <lineage>
        <taxon>Eukaryota</taxon>
        <taxon>Sar</taxon>
        <taxon>Stramenopiles</taxon>
        <taxon>Bigyra</taxon>
        <taxon>Labyrinthulomycetes</taxon>
        <taxon>Thraustochytrida</taxon>
        <taxon>Thraustochytriidae</taxon>
        <taxon>Hondaea</taxon>
    </lineage>
</organism>
<proteinExistence type="inferred from homology"/>
<evidence type="ECO:0000259" key="8">
    <source>
        <dbReference type="PROSITE" id="PS50255"/>
    </source>
</evidence>
<dbReference type="PRINTS" id="PR00465">
    <property type="entry name" value="EP450IV"/>
</dbReference>
<comment type="caution">
    <text evidence="9">The sequence shown here is derived from an EMBL/GenBank/DDBJ whole genome shotgun (WGS) entry which is preliminary data.</text>
</comment>
<dbReference type="OrthoDB" id="1055148at2759"/>
<feature type="compositionally biased region" description="Basic residues" evidence="6">
    <location>
        <begin position="73"/>
        <end position="83"/>
    </location>
</feature>
<dbReference type="InterPro" id="IPR001128">
    <property type="entry name" value="Cyt_P450"/>
</dbReference>
<evidence type="ECO:0000256" key="5">
    <source>
        <dbReference type="PIRSR" id="PIRSR602403-1"/>
    </source>
</evidence>
<feature type="domain" description="Cytochrome b5 heme-binding" evidence="8">
    <location>
        <begin position="679"/>
        <end position="755"/>
    </location>
</feature>
<keyword evidence="9" id="KW-0489">Methyltransferase</keyword>
<evidence type="ECO:0000256" key="6">
    <source>
        <dbReference type="SAM" id="MobiDB-lite"/>
    </source>
</evidence>
<feature type="non-terminal residue" evidence="9">
    <location>
        <position position="1"/>
    </location>
</feature>
<dbReference type="GO" id="GO:0016705">
    <property type="term" value="F:oxidoreductase activity, acting on paired donors, with incorporation or reduction of molecular oxygen"/>
    <property type="evidence" value="ECO:0007669"/>
    <property type="project" value="InterPro"/>
</dbReference>
<feature type="transmembrane region" description="Helical" evidence="7">
    <location>
        <begin position="148"/>
        <end position="174"/>
    </location>
</feature>
<evidence type="ECO:0000313" key="10">
    <source>
        <dbReference type="Proteomes" id="UP000241890"/>
    </source>
</evidence>
<keyword evidence="7" id="KW-0472">Membrane</keyword>
<dbReference type="InterPro" id="IPR036396">
    <property type="entry name" value="Cyt_P450_sf"/>
</dbReference>
<dbReference type="CDD" id="cd11042">
    <property type="entry name" value="CYP51-like"/>
    <property type="match status" value="1"/>
</dbReference>
<comment type="similarity">
    <text evidence="1">Belongs to the cytochrome P450 family.</text>
</comment>
<gene>
    <name evidence="9" type="ORF">FCC1311_106641</name>
</gene>
<evidence type="ECO:0000256" key="1">
    <source>
        <dbReference type="ARBA" id="ARBA00010617"/>
    </source>
</evidence>
<protein>
    <submittedName>
        <fullName evidence="9">Sterol 14-demethylase</fullName>
    </submittedName>
</protein>
<dbReference type="InterPro" id="IPR050529">
    <property type="entry name" value="CYP450_sterol_14alpha_dmase"/>
</dbReference>
<dbReference type="InterPro" id="IPR017972">
    <property type="entry name" value="Cyt_P450_CS"/>
</dbReference>
<evidence type="ECO:0000256" key="3">
    <source>
        <dbReference type="ARBA" id="ARBA00022723"/>
    </source>
</evidence>
<feature type="compositionally biased region" description="Polar residues" evidence="6">
    <location>
        <begin position="42"/>
        <end position="55"/>
    </location>
</feature>
<feature type="compositionally biased region" description="Basic and acidic residues" evidence="6">
    <location>
        <begin position="666"/>
        <end position="677"/>
    </location>
</feature>
<keyword evidence="4 5" id="KW-0408">Iron</keyword>
<sequence length="756" mass="83358">KSNTKHKQASSISARIVLPQKRCYNRRNSAATIDAATRLEPTWQTDRPGQRQTLNARAPPDPWPELADASTRRPQRSASRVRTHARTHAARSLAGALAREVNGGGGGVCASGRSPARTGSENTMVTVCAASATGDVANTLQSSGALGFAWTVGGWIGTVTAALIVALVAFIFVYRMAKKDKAPAGYKLPPEFRSNIPVVGNFIGFASDPLGFVRQGYKECGNIFTIDMVAEKCTFLIGADAHKVFFEATDEEMDQARPYRFMKPIFGKGVVYDSPLKKRRQQMRALGRSLRPSVIKTYPPMIAAEVKSYLDSRWGDSGTVDLHKAFAELIINTASATLLGPEIRGEMFQEMSTLYAHLDNGLTPISVFFPNAPTAAHKSRDHARIEISALFSRILERRRADPEAAEKRSDMIKTLMEFTYSDGTKFTDDEIAGMILAALFAGQHTSSIVSTWSLLFLLEDKRNKGAKVFEKILDEIASLEEKPGLFASGDVPHDVVKEEVELYKVVKEAIRLHPPLIMLMREVMKPITMPDGTYIPAGHRAMVSNAIAQRLPEVFENPDEFDPSRWDDFNIAKLKPYSFIGFGAGLHTCMGESFAFMQVRTILTVILSTYELDLVTPFPEADYEAMVVPPKGPNMVRFKRRETPLSASRKVEPKVPKAPKAAAADSKIDEPSNAAEESKAEFTLEEIAKHNTKEDLWIIVKDRVFDVTTYLDLHQGGDNAIINFGGRDATEAVAGPQHPSTVPTLLERYHIGNVKK</sequence>
<dbReference type="InterPro" id="IPR036400">
    <property type="entry name" value="Cyt_B5-like_heme/steroid_sf"/>
</dbReference>
<keyword evidence="3 5" id="KW-0479">Metal-binding</keyword>
<feature type="region of interest" description="Disordered" evidence="6">
    <location>
        <begin position="40"/>
        <end position="83"/>
    </location>
</feature>
<name>A0A2R5GB80_9STRA</name>
<dbReference type="Gene3D" id="1.10.630.10">
    <property type="entry name" value="Cytochrome P450"/>
    <property type="match status" value="1"/>
</dbReference>
<dbReference type="GO" id="GO:0008168">
    <property type="term" value="F:methyltransferase activity"/>
    <property type="evidence" value="ECO:0007669"/>
    <property type="project" value="UniProtKB-KW"/>
</dbReference>
<keyword evidence="7" id="KW-1133">Transmembrane helix</keyword>
<dbReference type="SUPFAM" id="SSF55856">
    <property type="entry name" value="Cytochrome b5-like heme/steroid binding domain"/>
    <property type="match status" value="1"/>
</dbReference>
<dbReference type="PROSITE" id="PS50255">
    <property type="entry name" value="CYTOCHROME_B5_2"/>
    <property type="match status" value="1"/>
</dbReference>
<dbReference type="SMART" id="SM01117">
    <property type="entry name" value="Cyt-b5"/>
    <property type="match status" value="1"/>
</dbReference>
<comment type="cofactor">
    <cofactor evidence="5">
        <name>heme</name>
        <dbReference type="ChEBI" id="CHEBI:30413"/>
    </cofactor>
</comment>
<dbReference type="GO" id="GO:0005506">
    <property type="term" value="F:iron ion binding"/>
    <property type="evidence" value="ECO:0007669"/>
    <property type="project" value="InterPro"/>
</dbReference>
<accession>A0A2R5GB80</accession>
<dbReference type="Proteomes" id="UP000241890">
    <property type="component" value="Unassembled WGS sequence"/>
</dbReference>
<dbReference type="PROSITE" id="PS00086">
    <property type="entry name" value="CYTOCHROME_P450"/>
    <property type="match status" value="1"/>
</dbReference>
<evidence type="ECO:0000256" key="4">
    <source>
        <dbReference type="ARBA" id="ARBA00023004"/>
    </source>
</evidence>
<evidence type="ECO:0000256" key="2">
    <source>
        <dbReference type="ARBA" id="ARBA00022617"/>
    </source>
</evidence>
<dbReference type="PANTHER" id="PTHR24304:SF2">
    <property type="entry name" value="24-HYDROXYCHOLESTEROL 7-ALPHA-HYDROXYLASE"/>
    <property type="match status" value="1"/>
</dbReference>
<dbReference type="InterPro" id="IPR001199">
    <property type="entry name" value="Cyt_B5-like_heme/steroid-bd"/>
</dbReference>
<keyword evidence="7" id="KW-0812">Transmembrane</keyword>
<dbReference type="GO" id="GO:0004497">
    <property type="term" value="F:monooxygenase activity"/>
    <property type="evidence" value="ECO:0007669"/>
    <property type="project" value="InterPro"/>
</dbReference>
<dbReference type="AlphaFoldDB" id="A0A2R5GB80"/>
<dbReference type="GO" id="GO:0020037">
    <property type="term" value="F:heme binding"/>
    <property type="evidence" value="ECO:0007669"/>
    <property type="project" value="InterPro"/>
</dbReference>
<feature type="binding site" description="axial binding residue" evidence="5">
    <location>
        <position position="589"/>
    </location>
    <ligand>
        <name>heme</name>
        <dbReference type="ChEBI" id="CHEBI:30413"/>
    </ligand>
    <ligandPart>
        <name>Fe</name>
        <dbReference type="ChEBI" id="CHEBI:18248"/>
    </ligandPart>
</feature>
<dbReference type="SUPFAM" id="SSF48264">
    <property type="entry name" value="Cytochrome P450"/>
    <property type="match status" value="1"/>
</dbReference>
<dbReference type="Pfam" id="PF00067">
    <property type="entry name" value="p450"/>
    <property type="match status" value="1"/>
</dbReference>
<dbReference type="PANTHER" id="PTHR24304">
    <property type="entry name" value="CYTOCHROME P450 FAMILY 7"/>
    <property type="match status" value="1"/>
</dbReference>
<keyword evidence="2 5" id="KW-0349">Heme</keyword>
<feature type="region of interest" description="Disordered" evidence="6">
    <location>
        <begin position="642"/>
        <end position="677"/>
    </location>
</feature>
<dbReference type="Gene3D" id="3.10.120.10">
    <property type="entry name" value="Cytochrome b5-like heme/steroid binding domain"/>
    <property type="match status" value="1"/>
</dbReference>
<dbReference type="InParanoid" id="A0A2R5GB80"/>
<dbReference type="Pfam" id="PF00173">
    <property type="entry name" value="Cyt-b5"/>
    <property type="match status" value="1"/>
</dbReference>
<dbReference type="EMBL" id="BEYU01000033">
    <property type="protein sequence ID" value="GBG27609.1"/>
    <property type="molecule type" value="Genomic_DNA"/>
</dbReference>
<evidence type="ECO:0000256" key="7">
    <source>
        <dbReference type="SAM" id="Phobius"/>
    </source>
</evidence>
<reference evidence="9 10" key="1">
    <citation type="submission" date="2017-12" db="EMBL/GenBank/DDBJ databases">
        <title>Sequencing, de novo assembly and annotation of complete genome of a new Thraustochytrid species, strain FCC1311.</title>
        <authorList>
            <person name="Sedici K."/>
            <person name="Godart F."/>
            <person name="Aiese Cigliano R."/>
            <person name="Sanseverino W."/>
            <person name="Barakat M."/>
            <person name="Ortet P."/>
            <person name="Marechal E."/>
            <person name="Cagnac O."/>
            <person name="Amato A."/>
        </authorList>
    </citation>
    <scope>NUCLEOTIDE SEQUENCE [LARGE SCALE GENOMIC DNA]</scope>
</reference>